<organism evidence="1 2">
    <name type="scientific">Phormidium tenue NIES-30</name>
    <dbReference type="NCBI Taxonomy" id="549789"/>
    <lineage>
        <taxon>Bacteria</taxon>
        <taxon>Bacillati</taxon>
        <taxon>Cyanobacteriota</taxon>
        <taxon>Cyanophyceae</taxon>
        <taxon>Oscillatoriophycideae</taxon>
        <taxon>Oscillatoriales</taxon>
        <taxon>Oscillatoriaceae</taxon>
        <taxon>Phormidium</taxon>
    </lineage>
</organism>
<name>A0A1U7J0P3_9CYAN</name>
<dbReference type="EMBL" id="MRCG01000018">
    <property type="protein sequence ID" value="OKH45178.1"/>
    <property type="molecule type" value="Genomic_DNA"/>
</dbReference>
<reference evidence="1 2" key="1">
    <citation type="submission" date="2016-11" db="EMBL/GenBank/DDBJ databases">
        <title>Draft Genome Sequences of Nine Cyanobacterial Strains from Diverse Habitats.</title>
        <authorList>
            <person name="Zhu T."/>
            <person name="Hou S."/>
            <person name="Lu X."/>
            <person name="Hess W.R."/>
        </authorList>
    </citation>
    <scope>NUCLEOTIDE SEQUENCE [LARGE SCALE GENOMIC DNA]</scope>
    <source>
        <strain evidence="1 2">NIES-30</strain>
    </source>
</reference>
<dbReference type="RefSeq" id="WP_073610329.1">
    <property type="nucleotide sequence ID" value="NZ_MRCG01000018.1"/>
</dbReference>
<dbReference type="OrthoDB" id="515968at2"/>
<evidence type="ECO:0000313" key="1">
    <source>
        <dbReference type="EMBL" id="OKH45178.1"/>
    </source>
</evidence>
<dbReference type="STRING" id="549789.NIES30_20595"/>
<gene>
    <name evidence="1" type="ORF">NIES30_20595</name>
</gene>
<dbReference type="AlphaFoldDB" id="A0A1U7J0P3"/>
<comment type="caution">
    <text evidence="1">The sequence shown here is derived from an EMBL/GenBank/DDBJ whole genome shotgun (WGS) entry which is preliminary data.</text>
</comment>
<accession>A0A1U7J0P3</accession>
<proteinExistence type="predicted"/>
<protein>
    <submittedName>
        <fullName evidence="1">Uncharacterized protein</fullName>
    </submittedName>
</protein>
<dbReference type="Proteomes" id="UP000185557">
    <property type="component" value="Unassembled WGS sequence"/>
</dbReference>
<evidence type="ECO:0000313" key="2">
    <source>
        <dbReference type="Proteomes" id="UP000185557"/>
    </source>
</evidence>
<keyword evidence="2" id="KW-1185">Reference proteome</keyword>
<sequence>MKSAQGRVSSCSRCRFYAPEGRRGGQCSQLGVPVESRWKPCPLAVPVFAPPLVPIKSLDLLPQPLELGFPTVFREAARLEAALEAPAVTGHLAEAIQPIPAQVCR</sequence>